<evidence type="ECO:0000313" key="2">
    <source>
        <dbReference type="EMBL" id="MQL68965.1"/>
    </source>
</evidence>
<comment type="caution">
    <text evidence="2">The sequence shown here is derived from an EMBL/GenBank/DDBJ whole genome shotgun (WGS) entry which is preliminary data.</text>
</comment>
<gene>
    <name evidence="2" type="ORF">Taro_001276</name>
</gene>
<organism evidence="2 3">
    <name type="scientific">Colocasia esculenta</name>
    <name type="common">Wild taro</name>
    <name type="synonym">Arum esculentum</name>
    <dbReference type="NCBI Taxonomy" id="4460"/>
    <lineage>
        <taxon>Eukaryota</taxon>
        <taxon>Viridiplantae</taxon>
        <taxon>Streptophyta</taxon>
        <taxon>Embryophyta</taxon>
        <taxon>Tracheophyta</taxon>
        <taxon>Spermatophyta</taxon>
        <taxon>Magnoliopsida</taxon>
        <taxon>Liliopsida</taxon>
        <taxon>Araceae</taxon>
        <taxon>Aroideae</taxon>
        <taxon>Colocasieae</taxon>
        <taxon>Colocasia</taxon>
    </lineage>
</organism>
<feature type="region of interest" description="Disordered" evidence="1">
    <location>
        <begin position="72"/>
        <end position="91"/>
    </location>
</feature>
<feature type="region of interest" description="Disordered" evidence="1">
    <location>
        <begin position="1"/>
        <end position="22"/>
    </location>
</feature>
<accession>A0A843TD19</accession>
<evidence type="ECO:0000313" key="3">
    <source>
        <dbReference type="Proteomes" id="UP000652761"/>
    </source>
</evidence>
<feature type="compositionally biased region" description="Low complexity" evidence="1">
    <location>
        <begin position="12"/>
        <end position="22"/>
    </location>
</feature>
<protein>
    <submittedName>
        <fullName evidence="2">Uncharacterized protein</fullName>
    </submittedName>
</protein>
<dbReference type="Proteomes" id="UP000652761">
    <property type="component" value="Unassembled WGS sequence"/>
</dbReference>
<keyword evidence="3" id="KW-1185">Reference proteome</keyword>
<sequence length="91" mass="9760">MGPAVEVSATTPPSSSSLFPFSSSEVRWQRRGGLKGGLGLERAGWRQARGDNGHRPTRGGWPTRMQAHVREAAWGGDRSRQGKADAGATRC</sequence>
<evidence type="ECO:0000256" key="1">
    <source>
        <dbReference type="SAM" id="MobiDB-lite"/>
    </source>
</evidence>
<dbReference type="AlphaFoldDB" id="A0A843TD19"/>
<name>A0A843TD19_COLES</name>
<dbReference type="EMBL" id="NMUH01000026">
    <property type="protein sequence ID" value="MQL68965.1"/>
    <property type="molecule type" value="Genomic_DNA"/>
</dbReference>
<proteinExistence type="predicted"/>
<reference evidence="2" key="1">
    <citation type="submission" date="2017-07" db="EMBL/GenBank/DDBJ databases">
        <title>Taro Niue Genome Assembly and Annotation.</title>
        <authorList>
            <person name="Atibalentja N."/>
            <person name="Keating K."/>
            <person name="Fields C.J."/>
        </authorList>
    </citation>
    <scope>NUCLEOTIDE SEQUENCE</scope>
    <source>
        <strain evidence="2">Niue_2</strain>
        <tissue evidence="2">Leaf</tissue>
    </source>
</reference>